<reference evidence="2 3" key="1">
    <citation type="submission" date="2017-01" db="EMBL/GenBank/DDBJ databases">
        <authorList>
            <person name="Varghese N."/>
            <person name="Submissions S."/>
        </authorList>
    </citation>
    <scope>NUCLEOTIDE SEQUENCE [LARGE SCALE GENOMIC DNA]</scope>
    <source>
        <strain evidence="2 3">ATCC 700171</strain>
    </source>
</reference>
<evidence type="ECO:0000313" key="2">
    <source>
        <dbReference type="EMBL" id="SIQ83142.1"/>
    </source>
</evidence>
<sequence length="252" mass="27914">MSLVMAHRGARDIWAENSLLGFRETVKHGFDGIEFDLHLTDAGELVVIHDPTLERTTTGTGPVRALTPQSRKALRLKGPDGALIDEGVPSLEEALEILAPSGADLFVELKPDQTGTTDPRMVSMAADMLRRRGLESRAVLHAFDIAVVRDIRDHAPGFRRLISVDRDWAGRQGGLEAFLHEVRDLVDVIGIHHELFAAEFDLVEAMGLRSRCSAWTINTPELMREWIRRAPGYLVSDNPVALRRLMAESVAA</sequence>
<name>A0A1N6VZG7_9RHOB</name>
<protein>
    <submittedName>
        <fullName evidence="2">Glycerophosphoryl diester phosphodiesterase</fullName>
    </submittedName>
</protein>
<dbReference type="SUPFAM" id="SSF51695">
    <property type="entry name" value="PLC-like phosphodiesterases"/>
    <property type="match status" value="1"/>
</dbReference>
<dbReference type="EMBL" id="FTMK01000015">
    <property type="protein sequence ID" value="SIQ83142.1"/>
    <property type="molecule type" value="Genomic_DNA"/>
</dbReference>
<dbReference type="AlphaFoldDB" id="A0A1N6VZG7"/>
<dbReference type="InterPro" id="IPR030395">
    <property type="entry name" value="GP_PDE_dom"/>
</dbReference>
<dbReference type="PANTHER" id="PTHR46211">
    <property type="entry name" value="GLYCEROPHOSPHORYL DIESTER PHOSPHODIESTERASE"/>
    <property type="match status" value="1"/>
</dbReference>
<evidence type="ECO:0000259" key="1">
    <source>
        <dbReference type="PROSITE" id="PS51704"/>
    </source>
</evidence>
<organism evidence="2 3">
    <name type="scientific">Paracoccus thiocyanatus</name>
    <dbReference type="NCBI Taxonomy" id="34006"/>
    <lineage>
        <taxon>Bacteria</taxon>
        <taxon>Pseudomonadati</taxon>
        <taxon>Pseudomonadota</taxon>
        <taxon>Alphaproteobacteria</taxon>
        <taxon>Rhodobacterales</taxon>
        <taxon>Paracoccaceae</taxon>
        <taxon>Paracoccus</taxon>
    </lineage>
</organism>
<dbReference type="Proteomes" id="UP000323956">
    <property type="component" value="Unassembled WGS sequence"/>
</dbReference>
<dbReference type="GO" id="GO:0006629">
    <property type="term" value="P:lipid metabolic process"/>
    <property type="evidence" value="ECO:0007669"/>
    <property type="project" value="InterPro"/>
</dbReference>
<evidence type="ECO:0000313" key="3">
    <source>
        <dbReference type="Proteomes" id="UP000323956"/>
    </source>
</evidence>
<dbReference type="GO" id="GO:0008081">
    <property type="term" value="F:phosphoric diester hydrolase activity"/>
    <property type="evidence" value="ECO:0007669"/>
    <property type="project" value="InterPro"/>
</dbReference>
<feature type="domain" description="GP-PDE" evidence="1">
    <location>
        <begin position="2"/>
        <end position="246"/>
    </location>
</feature>
<dbReference type="OrthoDB" id="9795622at2"/>
<proteinExistence type="predicted"/>
<accession>A0A1N6VZG7</accession>
<dbReference type="InterPro" id="IPR017946">
    <property type="entry name" value="PLC-like_Pdiesterase_TIM-brl"/>
</dbReference>
<dbReference type="RefSeq" id="WP_149766041.1">
    <property type="nucleotide sequence ID" value="NZ_FTMK01000015.1"/>
</dbReference>
<dbReference type="CDD" id="cd08565">
    <property type="entry name" value="GDPD_pAtGDE_like"/>
    <property type="match status" value="1"/>
</dbReference>
<dbReference type="Gene3D" id="3.20.20.190">
    <property type="entry name" value="Phosphatidylinositol (PI) phosphodiesterase"/>
    <property type="match status" value="1"/>
</dbReference>
<gene>
    <name evidence="2" type="ORF">SAMN05421641_11535</name>
</gene>
<dbReference type="PANTHER" id="PTHR46211:SF14">
    <property type="entry name" value="GLYCEROPHOSPHODIESTER PHOSPHODIESTERASE"/>
    <property type="match status" value="1"/>
</dbReference>
<dbReference type="PROSITE" id="PS51704">
    <property type="entry name" value="GP_PDE"/>
    <property type="match status" value="1"/>
</dbReference>
<dbReference type="Pfam" id="PF03009">
    <property type="entry name" value="GDPD"/>
    <property type="match status" value="1"/>
</dbReference>